<proteinExistence type="predicted"/>
<feature type="coiled-coil region" evidence="1">
    <location>
        <begin position="113"/>
        <end position="160"/>
    </location>
</feature>
<accession>A0A378VTC9</accession>
<dbReference type="AlphaFoldDB" id="A0A378VTC9"/>
<organism evidence="2">
    <name type="scientific">Neisseria gonorrhoeae</name>
    <dbReference type="NCBI Taxonomy" id="485"/>
    <lineage>
        <taxon>Bacteria</taxon>
        <taxon>Pseudomonadati</taxon>
        <taxon>Pseudomonadota</taxon>
        <taxon>Betaproteobacteria</taxon>
        <taxon>Neisseriales</taxon>
        <taxon>Neisseriaceae</taxon>
        <taxon>Neisseria</taxon>
    </lineage>
</organism>
<protein>
    <submittedName>
        <fullName evidence="2">Uncharacterized protein</fullName>
    </submittedName>
</protein>
<evidence type="ECO:0000313" key="2">
    <source>
        <dbReference type="EMBL" id="SUA20245.1"/>
    </source>
</evidence>
<keyword evidence="1" id="KW-0175">Coiled coil</keyword>
<name>A0A378VTC9_NEIGO</name>
<sequence length="238" mass="26713">MSPMARKIYDAVNVRQLNRLSKRTNRVGASAAALASLKPAQLGKTTNSPFLWALEAIKCPSGGNGAVFKPAEMCCLMWRAVCRTGLSARGFLEIRRQTDTCGCRTNAAHPAKVLQLRQEVAALRARQAETDRKLHKQAEMENELQQLRRALSELKNIEAINVRRDGGSAFFRCRTRAMPSEAFRRHFNAPEPRFRQCPMLGAAFAVLPRRRARYNPPRHPPDLETCLCDPPISFPTCI</sequence>
<reference evidence="2" key="1">
    <citation type="submission" date="2018-06" db="EMBL/GenBank/DDBJ databases">
        <authorList>
            <consortium name="Pathogen Informatics"/>
            <person name="Doyle S."/>
        </authorList>
    </citation>
    <scope>NUCLEOTIDE SEQUENCE [LARGE SCALE GENOMIC DNA]</scope>
    <source>
        <strain evidence="2">NCTC11421</strain>
    </source>
</reference>
<evidence type="ECO:0000256" key="1">
    <source>
        <dbReference type="SAM" id="Coils"/>
    </source>
</evidence>
<dbReference type="EMBL" id="UGRI01000001">
    <property type="protein sequence ID" value="SUA20245.1"/>
    <property type="molecule type" value="Genomic_DNA"/>
</dbReference>
<gene>
    <name evidence="2" type="ORF">NCTC11421_00326</name>
</gene>